<dbReference type="InterPro" id="IPR036866">
    <property type="entry name" value="RibonucZ/Hydroxyglut_hydro"/>
</dbReference>
<sequence length="283" mass="31743">MANQGISKSAHKLVPQDSSSSMVIRDVVPGKIATFSVPFLRFGLIKFGGRGTLVKLKTGNLAVFSPVSLNSEAKAKVQQYAQASPPGNVRYIVAPDIEHHIFLSPWAKEYPDANIIGPEGLPEKREKDPQNAGTKFHHVFTPQNKHDMKISAEFDDEFDYEYMHSHGNKELVFLHKPTRTLIEADLLFNLPPTEQFSKTDDDPNGGILTRIFNGMLNTRGDMKWHKRFLYYGPGVADRKGFAESVRKIQSWGEFDRIIPCHGDVVEQGGSRILAQATAYFKDK</sequence>
<evidence type="ECO:0000313" key="1">
    <source>
        <dbReference type="EMBL" id="KAK5100955.1"/>
    </source>
</evidence>
<name>A0ABR0KNA6_9EURO</name>
<gene>
    <name evidence="1" type="ORF">LTR24_000803</name>
</gene>
<dbReference type="PANTHER" id="PTHR33835:SF1">
    <property type="entry name" value="METALLO-BETA-LACTAMASE DOMAIN-CONTAINING PROTEIN"/>
    <property type="match status" value="1"/>
</dbReference>
<proteinExistence type="predicted"/>
<organism evidence="1 2">
    <name type="scientific">Lithohypha guttulata</name>
    <dbReference type="NCBI Taxonomy" id="1690604"/>
    <lineage>
        <taxon>Eukaryota</taxon>
        <taxon>Fungi</taxon>
        <taxon>Dikarya</taxon>
        <taxon>Ascomycota</taxon>
        <taxon>Pezizomycotina</taxon>
        <taxon>Eurotiomycetes</taxon>
        <taxon>Chaetothyriomycetidae</taxon>
        <taxon>Chaetothyriales</taxon>
        <taxon>Trichomeriaceae</taxon>
        <taxon>Lithohypha</taxon>
    </lineage>
</organism>
<dbReference type="Proteomes" id="UP001345013">
    <property type="component" value="Unassembled WGS sequence"/>
</dbReference>
<protein>
    <submittedName>
        <fullName evidence="1">Uncharacterized protein</fullName>
    </submittedName>
</protein>
<comment type="caution">
    <text evidence="1">The sequence shown here is derived from an EMBL/GenBank/DDBJ whole genome shotgun (WGS) entry which is preliminary data.</text>
</comment>
<dbReference type="SUPFAM" id="SSF56281">
    <property type="entry name" value="Metallo-hydrolase/oxidoreductase"/>
    <property type="match status" value="1"/>
</dbReference>
<dbReference type="PANTHER" id="PTHR33835">
    <property type="entry name" value="YALI0C07656P"/>
    <property type="match status" value="1"/>
</dbReference>
<dbReference type="InterPro" id="IPR025638">
    <property type="entry name" value="DUF4336"/>
</dbReference>
<accession>A0ABR0KNA6</accession>
<dbReference type="EMBL" id="JAVRRG010000005">
    <property type="protein sequence ID" value="KAK5100955.1"/>
    <property type="molecule type" value="Genomic_DNA"/>
</dbReference>
<reference evidence="1 2" key="1">
    <citation type="submission" date="2023-08" db="EMBL/GenBank/DDBJ databases">
        <title>Black Yeasts Isolated from many extreme environments.</title>
        <authorList>
            <person name="Coleine C."/>
            <person name="Stajich J.E."/>
            <person name="Selbmann L."/>
        </authorList>
    </citation>
    <scope>NUCLEOTIDE SEQUENCE [LARGE SCALE GENOMIC DNA]</scope>
    <source>
        <strain evidence="1 2">CCFEE 5885</strain>
    </source>
</reference>
<dbReference type="Gene3D" id="3.60.15.10">
    <property type="entry name" value="Ribonuclease Z/Hydroxyacylglutathione hydrolase-like"/>
    <property type="match status" value="1"/>
</dbReference>
<keyword evidence="2" id="KW-1185">Reference proteome</keyword>
<evidence type="ECO:0000313" key="2">
    <source>
        <dbReference type="Proteomes" id="UP001345013"/>
    </source>
</evidence>
<dbReference type="Pfam" id="PF14234">
    <property type="entry name" value="DUF4336"/>
    <property type="match status" value="1"/>
</dbReference>